<dbReference type="Pfam" id="PF03349">
    <property type="entry name" value="Toluene_X"/>
    <property type="match status" value="1"/>
</dbReference>
<keyword evidence="7" id="KW-0998">Cell outer membrane</keyword>
<reference evidence="9" key="2">
    <citation type="submission" date="2022-08" db="EMBL/GenBank/DDBJ databases">
        <authorList>
            <person name="Dong C."/>
        </authorList>
    </citation>
    <scope>NUCLEOTIDE SEQUENCE</scope>
    <source>
        <strain evidence="9">59MF3M-4</strain>
    </source>
</reference>
<comment type="subcellular location">
    <subcellularLocation>
        <location evidence="1">Cell outer membrane</location>
        <topology evidence="1">Multi-pass membrane protein</topology>
    </subcellularLocation>
</comment>
<keyword evidence="5 8" id="KW-0732">Signal</keyword>
<dbReference type="EMBL" id="JAOANI010000028">
    <property type="protein sequence ID" value="MCT7360771.1"/>
    <property type="molecule type" value="Genomic_DNA"/>
</dbReference>
<dbReference type="PANTHER" id="PTHR35093:SF8">
    <property type="entry name" value="OUTER MEMBRANE PROTEIN NMB0088-RELATED"/>
    <property type="match status" value="1"/>
</dbReference>
<evidence type="ECO:0000313" key="10">
    <source>
        <dbReference type="Proteomes" id="UP001147830"/>
    </source>
</evidence>
<dbReference type="GO" id="GO:0015483">
    <property type="term" value="F:long-chain fatty acid transporting porin activity"/>
    <property type="evidence" value="ECO:0007669"/>
    <property type="project" value="TreeGrafter"/>
</dbReference>
<accession>A0A9X2WHU8</accession>
<proteinExistence type="inferred from homology"/>
<protein>
    <submittedName>
        <fullName evidence="9">Outer membrane protein transport protein</fullName>
    </submittedName>
</protein>
<feature type="chain" id="PRO_5040948007" evidence="8">
    <location>
        <begin position="25"/>
        <end position="515"/>
    </location>
</feature>
<dbReference type="AlphaFoldDB" id="A0A9X2WHU8"/>
<name>A0A9X2WHU8_9GAMM</name>
<dbReference type="SUPFAM" id="SSF56935">
    <property type="entry name" value="Porins"/>
    <property type="match status" value="1"/>
</dbReference>
<evidence type="ECO:0000256" key="3">
    <source>
        <dbReference type="ARBA" id="ARBA00022452"/>
    </source>
</evidence>
<dbReference type="InterPro" id="IPR005017">
    <property type="entry name" value="OMPP1/FadL/TodX"/>
</dbReference>
<evidence type="ECO:0000256" key="4">
    <source>
        <dbReference type="ARBA" id="ARBA00022692"/>
    </source>
</evidence>
<dbReference type="GO" id="GO:0009279">
    <property type="term" value="C:cell outer membrane"/>
    <property type="evidence" value="ECO:0007669"/>
    <property type="project" value="UniProtKB-SubCell"/>
</dbReference>
<evidence type="ECO:0000256" key="2">
    <source>
        <dbReference type="ARBA" id="ARBA00008163"/>
    </source>
</evidence>
<evidence type="ECO:0000256" key="7">
    <source>
        <dbReference type="ARBA" id="ARBA00023237"/>
    </source>
</evidence>
<gene>
    <name evidence="9" type="ORF">NYR02_17255</name>
</gene>
<feature type="signal peptide" evidence="8">
    <location>
        <begin position="1"/>
        <end position="24"/>
    </location>
</feature>
<keyword evidence="10" id="KW-1185">Reference proteome</keyword>
<comment type="caution">
    <text evidence="9">The sequence shown here is derived from an EMBL/GenBank/DDBJ whole genome shotgun (WGS) entry which is preliminary data.</text>
</comment>
<keyword evidence="3" id="KW-1134">Transmembrane beta strand</keyword>
<comment type="similarity">
    <text evidence="2">Belongs to the OmpP1/FadL family.</text>
</comment>
<dbReference type="Proteomes" id="UP001147830">
    <property type="component" value="Unassembled WGS sequence"/>
</dbReference>
<evidence type="ECO:0000256" key="6">
    <source>
        <dbReference type="ARBA" id="ARBA00023136"/>
    </source>
</evidence>
<organism evidence="9 10">
    <name type="scientific">Thalassolituus pacificus</name>
    <dbReference type="NCBI Taxonomy" id="2975440"/>
    <lineage>
        <taxon>Bacteria</taxon>
        <taxon>Pseudomonadati</taxon>
        <taxon>Pseudomonadota</taxon>
        <taxon>Gammaproteobacteria</taxon>
        <taxon>Oceanospirillales</taxon>
        <taxon>Oceanospirillaceae</taxon>
        <taxon>Thalassolituus</taxon>
    </lineage>
</organism>
<dbReference type="PANTHER" id="PTHR35093">
    <property type="entry name" value="OUTER MEMBRANE PROTEIN NMB0088-RELATED"/>
    <property type="match status" value="1"/>
</dbReference>
<dbReference type="RefSeq" id="WP_260977594.1">
    <property type="nucleotide sequence ID" value="NZ_JAOANI010000028.1"/>
</dbReference>
<keyword evidence="4" id="KW-0812">Transmembrane</keyword>
<evidence type="ECO:0000256" key="8">
    <source>
        <dbReference type="SAM" id="SignalP"/>
    </source>
</evidence>
<sequence length="515" mass="55424">MFNKPSVLAVAVAAASLFSAGVQASGFKINEQSASGAGRAFAGSAAVANDASVVFFNPAGMSRLERSQASFGFTYLQLEGSFEGVRTDATGRNSNLAVSPTTPYGEAGVYNDGGDFMPDKVIPFGYIVHKLDDKAAVGLGIFAPFGTATDYKQGSLASGFADETQLSAIDIQPTFSYMLSDTLSFGVGIDIVYAQGLLSKELDLVPLSAAYSAAQGGQAINPEDYRGYENKFEVSGDDIGYGWNFGVMWDASQATTLGFAYRSEIDFDLEGKSEFKQSTGVMAYSAGSNAIVPADTNADKTRINALETAIATGTPDMTPLDANGNPATGTIGKQDSRVPLTGPRSATFSLAHQLNDRLQLLAGATWTDWSSFKYFDVIATKSGTIDDISGLGENYIGHIVEKWHDTWSYSLGAEYSLNQDWTLRTGYAFDASPVEDKHRTARVPDNDRQWLTAGATYNLNSSWSFDAAVAYLFIDKSKIDEYNYDLDDNQKGYDNLKGEFDVNALGLSFQANYRM</sequence>
<evidence type="ECO:0000256" key="5">
    <source>
        <dbReference type="ARBA" id="ARBA00022729"/>
    </source>
</evidence>
<dbReference type="Gene3D" id="2.40.160.60">
    <property type="entry name" value="Outer membrane protein transport protein (OMPP1/FadL/TodX)"/>
    <property type="match status" value="1"/>
</dbReference>
<evidence type="ECO:0000313" key="9">
    <source>
        <dbReference type="EMBL" id="MCT7360771.1"/>
    </source>
</evidence>
<evidence type="ECO:0000256" key="1">
    <source>
        <dbReference type="ARBA" id="ARBA00004571"/>
    </source>
</evidence>
<keyword evidence="6" id="KW-0472">Membrane</keyword>
<reference evidence="9" key="1">
    <citation type="journal article" date="2022" name="Front. Microbiol.">
        <title>Genome-based taxonomic rearrangement of Oceanobacter-related bacteria including the description of Thalassolituus hydrocarbonoclasticus sp. nov. and Thalassolituus pacificus sp. nov. and emended description of the genus Thalassolituus.</title>
        <authorList>
            <person name="Dong C."/>
            <person name="Wei L."/>
            <person name="Wang J."/>
            <person name="Lai Q."/>
            <person name="Huang Z."/>
            <person name="Shao Z."/>
        </authorList>
    </citation>
    <scope>NUCLEOTIDE SEQUENCE</scope>
    <source>
        <strain evidence="9">59MF3M-4</strain>
    </source>
</reference>